<evidence type="ECO:0000256" key="1">
    <source>
        <dbReference type="SAM" id="MobiDB-lite"/>
    </source>
</evidence>
<organism evidence="2 3">
    <name type="scientific">Ampelomyces quisqualis</name>
    <name type="common">Powdery mildew agent</name>
    <dbReference type="NCBI Taxonomy" id="50730"/>
    <lineage>
        <taxon>Eukaryota</taxon>
        <taxon>Fungi</taxon>
        <taxon>Dikarya</taxon>
        <taxon>Ascomycota</taxon>
        <taxon>Pezizomycotina</taxon>
        <taxon>Dothideomycetes</taxon>
        <taxon>Pleosporomycetidae</taxon>
        <taxon>Pleosporales</taxon>
        <taxon>Pleosporineae</taxon>
        <taxon>Phaeosphaeriaceae</taxon>
        <taxon>Ampelomyces</taxon>
    </lineage>
</organism>
<feature type="compositionally biased region" description="Low complexity" evidence="1">
    <location>
        <begin position="56"/>
        <end position="70"/>
    </location>
</feature>
<dbReference type="AlphaFoldDB" id="A0A6A5QZF8"/>
<sequence>MARLPQHNEASPCWPTYIGATGYAAHLAAVESQPQAGKTLPRPAEIATPRTPESDATTIHAAHAAHQTTPSPSPPPPPPKVLSPPAHESRHQSTHALRCVHAGRCAVRESIQIVDGSPEVLEEMRVREGKGRGGVGEEDEKKKEKKKKKKKGKSGIAKLLKKVLGEGARRVALGLWARGM</sequence>
<name>A0A6A5QZF8_AMPQU</name>
<accession>A0A6A5QZF8</accession>
<evidence type="ECO:0000313" key="2">
    <source>
        <dbReference type="EMBL" id="KAF1920802.1"/>
    </source>
</evidence>
<protein>
    <submittedName>
        <fullName evidence="2">Uncharacterized protein</fullName>
    </submittedName>
</protein>
<gene>
    <name evidence="2" type="ORF">BDU57DRAFT_525795</name>
</gene>
<feature type="compositionally biased region" description="Pro residues" evidence="1">
    <location>
        <begin position="71"/>
        <end position="82"/>
    </location>
</feature>
<feature type="region of interest" description="Disordered" evidence="1">
    <location>
        <begin position="126"/>
        <end position="154"/>
    </location>
</feature>
<keyword evidence="3" id="KW-1185">Reference proteome</keyword>
<reference evidence="2" key="1">
    <citation type="journal article" date="2020" name="Stud. Mycol.">
        <title>101 Dothideomycetes genomes: a test case for predicting lifestyles and emergence of pathogens.</title>
        <authorList>
            <person name="Haridas S."/>
            <person name="Albert R."/>
            <person name="Binder M."/>
            <person name="Bloem J."/>
            <person name="Labutti K."/>
            <person name="Salamov A."/>
            <person name="Andreopoulos B."/>
            <person name="Baker S."/>
            <person name="Barry K."/>
            <person name="Bills G."/>
            <person name="Bluhm B."/>
            <person name="Cannon C."/>
            <person name="Castanera R."/>
            <person name="Culley D."/>
            <person name="Daum C."/>
            <person name="Ezra D."/>
            <person name="Gonzalez J."/>
            <person name="Henrissat B."/>
            <person name="Kuo A."/>
            <person name="Liang C."/>
            <person name="Lipzen A."/>
            <person name="Lutzoni F."/>
            <person name="Magnuson J."/>
            <person name="Mondo S."/>
            <person name="Nolan M."/>
            <person name="Ohm R."/>
            <person name="Pangilinan J."/>
            <person name="Park H.-J."/>
            <person name="Ramirez L."/>
            <person name="Alfaro M."/>
            <person name="Sun H."/>
            <person name="Tritt A."/>
            <person name="Yoshinaga Y."/>
            <person name="Zwiers L.-H."/>
            <person name="Turgeon B."/>
            <person name="Goodwin S."/>
            <person name="Spatafora J."/>
            <person name="Crous P."/>
            <person name="Grigoriev I."/>
        </authorList>
    </citation>
    <scope>NUCLEOTIDE SEQUENCE</scope>
    <source>
        <strain evidence="2">HMLAC05119</strain>
    </source>
</reference>
<dbReference type="Proteomes" id="UP000800096">
    <property type="component" value="Unassembled WGS sequence"/>
</dbReference>
<proteinExistence type="predicted"/>
<feature type="region of interest" description="Disordered" evidence="1">
    <location>
        <begin position="32"/>
        <end position="95"/>
    </location>
</feature>
<evidence type="ECO:0000313" key="3">
    <source>
        <dbReference type="Proteomes" id="UP000800096"/>
    </source>
</evidence>
<feature type="compositionally biased region" description="Basic residues" evidence="1">
    <location>
        <begin position="143"/>
        <end position="153"/>
    </location>
</feature>
<dbReference type="EMBL" id="ML979132">
    <property type="protein sequence ID" value="KAF1920802.1"/>
    <property type="molecule type" value="Genomic_DNA"/>
</dbReference>